<feature type="non-terminal residue" evidence="1">
    <location>
        <position position="1"/>
    </location>
</feature>
<accession>A0A8J5IHJ3</accession>
<gene>
    <name evidence="1" type="ORF">JG688_00010956</name>
</gene>
<dbReference type="AlphaFoldDB" id="A0A8J5IHJ3"/>
<dbReference type="PANTHER" id="PTHR40866">
    <property type="entry name" value="BED-TYPE DOMAIN-CONTAINING PROTEIN"/>
    <property type="match status" value="1"/>
</dbReference>
<evidence type="ECO:0008006" key="3">
    <source>
        <dbReference type="Google" id="ProtNLM"/>
    </source>
</evidence>
<dbReference type="EMBL" id="JAENGY010000728">
    <property type="protein sequence ID" value="KAG6957459.1"/>
    <property type="molecule type" value="Genomic_DNA"/>
</dbReference>
<sequence length="313" mass="35130">MTSRQFAGFFFTPPEPGLYRCNICEQTRKQAQRTSYTNLMSHLGSVHPTHGEEYEQFQRRNLTSLEVVGFADETQPTSTTIKTYMERVAGRVGNTIAKEIGTIFGIMWDGWSSGTYHYVAVVAVYAGSNGRVERVVAFSPTEDGQTADDQIELIEAVLAVYDKTLEMVKFVVGCASHRYNLAMVSFLADSEDLISQIRRLMTSLRRPNNAAQLALHTHLTAERSNATRWSSVWEMVDKFIRIRDAAKHVAAAEDLLLCGSAHHRIHNRTLVEMRALFDACIKKYPGMGHYLDEDAAFVHSPVLESAMIKITSS</sequence>
<proteinExistence type="predicted"/>
<protein>
    <recommendedName>
        <fullName evidence="3">BED-type domain-containing protein</fullName>
    </recommendedName>
</protein>
<keyword evidence="2" id="KW-1185">Reference proteome</keyword>
<dbReference type="Proteomes" id="UP000709295">
    <property type="component" value="Unassembled WGS sequence"/>
</dbReference>
<name>A0A8J5IHJ3_9STRA</name>
<comment type="caution">
    <text evidence="1">The sequence shown here is derived from an EMBL/GenBank/DDBJ whole genome shotgun (WGS) entry which is preliminary data.</text>
</comment>
<reference evidence="1" key="1">
    <citation type="submission" date="2021-01" db="EMBL/GenBank/DDBJ databases">
        <title>Phytophthora aleatoria, a newly-described species from Pinus radiata is distinct from Phytophthora cactorum isolates based on comparative genomics.</title>
        <authorList>
            <person name="Mcdougal R."/>
            <person name="Panda P."/>
            <person name="Williams N."/>
            <person name="Studholme D.J."/>
        </authorList>
    </citation>
    <scope>NUCLEOTIDE SEQUENCE</scope>
    <source>
        <strain evidence="1">NZFS 4037</strain>
    </source>
</reference>
<evidence type="ECO:0000313" key="2">
    <source>
        <dbReference type="Proteomes" id="UP000709295"/>
    </source>
</evidence>
<organism evidence="1 2">
    <name type="scientific">Phytophthora aleatoria</name>
    <dbReference type="NCBI Taxonomy" id="2496075"/>
    <lineage>
        <taxon>Eukaryota</taxon>
        <taxon>Sar</taxon>
        <taxon>Stramenopiles</taxon>
        <taxon>Oomycota</taxon>
        <taxon>Peronosporomycetes</taxon>
        <taxon>Peronosporales</taxon>
        <taxon>Peronosporaceae</taxon>
        <taxon>Phytophthora</taxon>
    </lineage>
</organism>
<evidence type="ECO:0000313" key="1">
    <source>
        <dbReference type="EMBL" id="KAG6957459.1"/>
    </source>
</evidence>
<dbReference type="PANTHER" id="PTHR40866:SF1">
    <property type="entry name" value="BED-TYPE DOMAIN-CONTAINING PROTEIN"/>
    <property type="match status" value="1"/>
</dbReference>